<dbReference type="EMBL" id="JACGAN010000007">
    <property type="protein sequence ID" value="MBA5746559.1"/>
    <property type="molecule type" value="Genomic_DNA"/>
</dbReference>
<reference evidence="1 2" key="1">
    <citation type="submission" date="2020-07" db="EMBL/GenBank/DDBJ databases">
        <title>Draft Genome Sequences of Lactobacillales Isolated from the International Space Station.</title>
        <authorList>
            <person name="Bharadwaj A.R."/>
            <person name="Singh N.K."/>
            <person name="Wood J.M."/>
            <person name="Debieu M."/>
            <person name="O'Hara N.B."/>
            <person name="Karouia F."/>
            <person name="Mason C.E."/>
            <person name="Venkateswaran K."/>
        </authorList>
    </citation>
    <scope>NUCLEOTIDE SEQUENCE [LARGE SCALE GENOMIC DNA]</scope>
    <source>
        <strain evidence="1 2">151250015-1-258-55</strain>
    </source>
</reference>
<evidence type="ECO:0000313" key="2">
    <source>
        <dbReference type="Proteomes" id="UP000540056"/>
    </source>
</evidence>
<sequence>MSLKDLANQTLENFNPSTDNASQQEAQGLPEGEYDVMLNSIKFHKYDSGYECLALDCQVVAGDEIDRHEFININLDPDFVAKDEKGNPYKLYEKYPNLLTTNIKYISQLAFATGVTLEEDDWEDMTTLDQAFNDQGAKGSQFILEVTKSTNKAKTKTYTNYVFAKYADDPFDGGANTVEVDDENLPF</sequence>
<accession>A0ABR5ZXU5</accession>
<keyword evidence="2" id="KW-1185">Reference proteome</keyword>
<name>A0ABR5ZXU5_9LACT</name>
<organism evidence="1 2">
    <name type="scientific">Aerococcus urinaeequi</name>
    <dbReference type="NCBI Taxonomy" id="51665"/>
    <lineage>
        <taxon>Bacteria</taxon>
        <taxon>Bacillati</taxon>
        <taxon>Bacillota</taxon>
        <taxon>Bacilli</taxon>
        <taxon>Lactobacillales</taxon>
        <taxon>Aerococcaceae</taxon>
        <taxon>Aerococcus</taxon>
    </lineage>
</organism>
<gene>
    <name evidence="1" type="ORF">H3232_04985</name>
</gene>
<protein>
    <recommendedName>
        <fullName evidence="3">DUF669 domain-containing protein</fullName>
    </recommendedName>
</protein>
<dbReference type="RefSeq" id="WP_182023308.1">
    <property type="nucleotide sequence ID" value="NZ_JACGAM010000007.1"/>
</dbReference>
<proteinExistence type="predicted"/>
<dbReference type="Proteomes" id="UP000540056">
    <property type="component" value="Unassembled WGS sequence"/>
</dbReference>
<evidence type="ECO:0000313" key="1">
    <source>
        <dbReference type="EMBL" id="MBA5746559.1"/>
    </source>
</evidence>
<comment type="caution">
    <text evidence="1">The sequence shown here is derived from an EMBL/GenBank/DDBJ whole genome shotgun (WGS) entry which is preliminary data.</text>
</comment>
<evidence type="ECO:0008006" key="3">
    <source>
        <dbReference type="Google" id="ProtNLM"/>
    </source>
</evidence>